<reference evidence="1 2" key="1">
    <citation type="submission" date="2019-10" db="EMBL/GenBank/DDBJ databases">
        <title>Draft Genome Sequence of the Caffeine Degrading Methylotroph Methylorubrum populi PINKEL.</title>
        <authorList>
            <person name="Dawson S.C."/>
            <person name="Zhang X."/>
            <person name="Wright M.E."/>
            <person name="Sharma G."/>
            <person name="Langner J.T."/>
            <person name="Ditty J.L."/>
            <person name="Subuyuj G.A."/>
        </authorList>
    </citation>
    <scope>NUCLEOTIDE SEQUENCE [LARGE SCALE GENOMIC DNA]</scope>
    <source>
        <strain evidence="1 2">Pinkel</strain>
    </source>
</reference>
<dbReference type="EMBL" id="WEKV01000010">
    <property type="protein sequence ID" value="KAB7784393.1"/>
    <property type="molecule type" value="Genomic_DNA"/>
</dbReference>
<evidence type="ECO:0000313" key="1">
    <source>
        <dbReference type="EMBL" id="KAB7784393.1"/>
    </source>
</evidence>
<evidence type="ECO:0000313" key="2">
    <source>
        <dbReference type="Proteomes" id="UP000469949"/>
    </source>
</evidence>
<name>A0A833MZX9_9HYPH</name>
<proteinExistence type="predicted"/>
<dbReference type="Proteomes" id="UP000469949">
    <property type="component" value="Unassembled WGS sequence"/>
</dbReference>
<protein>
    <submittedName>
        <fullName evidence="1">Uncharacterized protein</fullName>
    </submittedName>
</protein>
<accession>A0A833MZX9</accession>
<sequence>MYFSYQACFSGDIKNAAICFKRVRPPFGRLERLRMISRAPILVLQK</sequence>
<dbReference type="AlphaFoldDB" id="A0A833MZX9"/>
<organism evidence="1 2">
    <name type="scientific">Methylorubrum populi</name>
    <dbReference type="NCBI Taxonomy" id="223967"/>
    <lineage>
        <taxon>Bacteria</taxon>
        <taxon>Pseudomonadati</taxon>
        <taxon>Pseudomonadota</taxon>
        <taxon>Alphaproteobacteria</taxon>
        <taxon>Hyphomicrobiales</taxon>
        <taxon>Methylobacteriaceae</taxon>
        <taxon>Methylorubrum</taxon>
    </lineage>
</organism>
<gene>
    <name evidence="1" type="ORF">F8B43_2426</name>
</gene>
<comment type="caution">
    <text evidence="1">The sequence shown here is derived from an EMBL/GenBank/DDBJ whole genome shotgun (WGS) entry which is preliminary data.</text>
</comment>